<evidence type="ECO:0000313" key="1">
    <source>
        <dbReference type="EMBL" id="OGZ79105.1"/>
    </source>
</evidence>
<gene>
    <name evidence="1" type="ORF">A2358_03925</name>
</gene>
<dbReference type="STRING" id="1802223.A2358_03925"/>
<dbReference type="Proteomes" id="UP000178650">
    <property type="component" value="Unassembled WGS sequence"/>
</dbReference>
<sequence length="333" mass="37226">MNRSVANAQPISLVLSRKRIKKKVVAKKTVGEFFNFHIRLLLIELFGLIFNHDWIFWLIGSANRKLGLIKSVFLVYPATEEYERAYTYKKRAKRIEWSPWLVGLFWQNGKVGVKFAISSSNSQFVDPGNKEKLRSVAERMEKIRQLFRAEHKTFAGILPGVLLANRMVRKTPEADVTVEVVCQAIGKVKSLEGLGDDTPIIVLGGRGFIGRRVVSSLPKNTAYCVDIAGNNGQYAWPSHLQGRPVLLVNISLNSALGQYVHLLWPEVVILNEVYPEPSQELVERLEAVGSRCWHVAGVKAGALPSFPGGYQGGIPCCAAWQSDEMEVLLKKIV</sequence>
<comment type="caution">
    <text evidence="1">The sequence shown here is derived from an EMBL/GenBank/DDBJ whole genome shotgun (WGS) entry which is preliminary data.</text>
</comment>
<dbReference type="EMBL" id="MHPJ01000009">
    <property type="protein sequence ID" value="OGZ79105.1"/>
    <property type="molecule type" value="Genomic_DNA"/>
</dbReference>
<evidence type="ECO:0000313" key="2">
    <source>
        <dbReference type="Proteomes" id="UP000178650"/>
    </source>
</evidence>
<organism evidence="1 2">
    <name type="scientific">Candidatus Staskawiczbacteria bacterium RIFOXYB1_FULL_37_44</name>
    <dbReference type="NCBI Taxonomy" id="1802223"/>
    <lineage>
        <taxon>Bacteria</taxon>
        <taxon>Candidatus Staskawicziibacteriota</taxon>
    </lineage>
</organism>
<dbReference type="AlphaFoldDB" id="A0A1G2IWA4"/>
<accession>A0A1G2IWA4</accession>
<reference evidence="1 2" key="1">
    <citation type="journal article" date="2016" name="Nat. Commun.">
        <title>Thousands of microbial genomes shed light on interconnected biogeochemical processes in an aquifer system.</title>
        <authorList>
            <person name="Anantharaman K."/>
            <person name="Brown C.T."/>
            <person name="Hug L.A."/>
            <person name="Sharon I."/>
            <person name="Castelle C.J."/>
            <person name="Probst A.J."/>
            <person name="Thomas B.C."/>
            <person name="Singh A."/>
            <person name="Wilkins M.J."/>
            <person name="Karaoz U."/>
            <person name="Brodie E.L."/>
            <person name="Williams K.H."/>
            <person name="Hubbard S.S."/>
            <person name="Banfield J.F."/>
        </authorList>
    </citation>
    <scope>NUCLEOTIDE SEQUENCE [LARGE SCALE GENOMIC DNA]</scope>
</reference>
<name>A0A1G2IWA4_9BACT</name>
<protein>
    <submittedName>
        <fullName evidence="1">Uncharacterized protein</fullName>
    </submittedName>
</protein>
<proteinExistence type="predicted"/>